<feature type="transmembrane region" description="Helical" evidence="2">
    <location>
        <begin position="86"/>
        <end position="107"/>
    </location>
</feature>
<proteinExistence type="predicted"/>
<accession>A0A2V0P374</accession>
<dbReference type="EMBL" id="BDRX01000030">
    <property type="protein sequence ID" value="GBF92300.1"/>
    <property type="molecule type" value="Genomic_DNA"/>
</dbReference>
<comment type="caution">
    <text evidence="3">The sequence shown here is derived from an EMBL/GenBank/DDBJ whole genome shotgun (WGS) entry which is preliminary data.</text>
</comment>
<keyword evidence="2" id="KW-1133">Transmembrane helix</keyword>
<gene>
    <name evidence="3" type="ORF">Rsub_05383</name>
</gene>
<dbReference type="OrthoDB" id="10627735at2759"/>
<keyword evidence="2" id="KW-0472">Membrane</keyword>
<feature type="region of interest" description="Disordered" evidence="1">
    <location>
        <begin position="27"/>
        <end position="72"/>
    </location>
</feature>
<protein>
    <submittedName>
        <fullName evidence="3">Uncharacterized protein</fullName>
    </submittedName>
</protein>
<evidence type="ECO:0000313" key="4">
    <source>
        <dbReference type="Proteomes" id="UP000247498"/>
    </source>
</evidence>
<keyword evidence="4" id="KW-1185">Reference proteome</keyword>
<sequence>MAASKASSVCSSGAAFRALPAAPRSVPFRSGAGRGAPPRVSAAAPQQRQQRQQRPARVVARASKDDETIERMKQDAEGSDIWGSEVFATLFKVAVVAVAVGVVVLLLDAAQPIVETTIERFPTPQ</sequence>
<organism evidence="3 4">
    <name type="scientific">Raphidocelis subcapitata</name>
    <dbReference type="NCBI Taxonomy" id="307507"/>
    <lineage>
        <taxon>Eukaryota</taxon>
        <taxon>Viridiplantae</taxon>
        <taxon>Chlorophyta</taxon>
        <taxon>core chlorophytes</taxon>
        <taxon>Chlorophyceae</taxon>
        <taxon>CS clade</taxon>
        <taxon>Sphaeropleales</taxon>
        <taxon>Selenastraceae</taxon>
        <taxon>Raphidocelis</taxon>
    </lineage>
</organism>
<name>A0A2V0P374_9CHLO</name>
<evidence type="ECO:0000256" key="2">
    <source>
        <dbReference type="SAM" id="Phobius"/>
    </source>
</evidence>
<evidence type="ECO:0000313" key="3">
    <source>
        <dbReference type="EMBL" id="GBF92300.1"/>
    </source>
</evidence>
<dbReference type="InParanoid" id="A0A2V0P374"/>
<evidence type="ECO:0000256" key="1">
    <source>
        <dbReference type="SAM" id="MobiDB-lite"/>
    </source>
</evidence>
<dbReference type="Proteomes" id="UP000247498">
    <property type="component" value="Unassembled WGS sequence"/>
</dbReference>
<dbReference type="AlphaFoldDB" id="A0A2V0P374"/>
<feature type="compositionally biased region" description="Basic and acidic residues" evidence="1">
    <location>
        <begin position="62"/>
        <end position="72"/>
    </location>
</feature>
<reference evidence="3 4" key="1">
    <citation type="journal article" date="2018" name="Sci. Rep.">
        <title>Raphidocelis subcapitata (=Pseudokirchneriella subcapitata) provides an insight into genome evolution and environmental adaptations in the Sphaeropleales.</title>
        <authorList>
            <person name="Suzuki S."/>
            <person name="Yamaguchi H."/>
            <person name="Nakajima N."/>
            <person name="Kawachi M."/>
        </authorList>
    </citation>
    <scope>NUCLEOTIDE SEQUENCE [LARGE SCALE GENOMIC DNA]</scope>
    <source>
        <strain evidence="3 4">NIES-35</strain>
    </source>
</reference>
<feature type="compositionally biased region" description="Low complexity" evidence="1">
    <location>
        <begin position="36"/>
        <end position="61"/>
    </location>
</feature>
<keyword evidence="2" id="KW-0812">Transmembrane</keyword>